<evidence type="ECO:0000256" key="2">
    <source>
        <dbReference type="ARBA" id="ARBA00022552"/>
    </source>
</evidence>
<keyword evidence="7" id="KW-0809">Transit peptide</keyword>
<feature type="binding site" evidence="11">
    <location>
        <position position="77"/>
    </location>
    <ligand>
        <name>S-adenosyl-L-methionine</name>
        <dbReference type="ChEBI" id="CHEBI:59789"/>
    </ligand>
</feature>
<protein>
    <recommendedName>
        <fullName evidence="12">rRNA adenine N(6)-methyltransferase</fullName>
        <ecNumber evidence="12">2.1.1.-</ecNumber>
    </recommendedName>
</protein>
<accession>A0AAV7JJ73</accession>
<comment type="caution">
    <text evidence="14">The sequence shown here is derived from an EMBL/GenBank/DDBJ whole genome shotgun (WGS) entry which is preliminary data.</text>
</comment>
<dbReference type="GO" id="GO:0005759">
    <property type="term" value="C:mitochondrial matrix"/>
    <property type="evidence" value="ECO:0007669"/>
    <property type="project" value="TreeGrafter"/>
</dbReference>
<evidence type="ECO:0000256" key="1">
    <source>
        <dbReference type="ARBA" id="ARBA00004173"/>
    </source>
</evidence>
<reference evidence="14 15" key="1">
    <citation type="journal article" date="2023" name="BMC Biol.">
        <title>The compact genome of the sponge Oopsacas minuta (Hexactinellida) is lacking key metazoan core genes.</title>
        <authorList>
            <person name="Santini S."/>
            <person name="Schenkelaars Q."/>
            <person name="Jourda C."/>
            <person name="Duchesne M."/>
            <person name="Belahbib H."/>
            <person name="Rocher C."/>
            <person name="Selva M."/>
            <person name="Riesgo A."/>
            <person name="Vervoort M."/>
            <person name="Leys S.P."/>
            <person name="Kodjabachian L."/>
            <person name="Le Bivic A."/>
            <person name="Borchiellini C."/>
            <person name="Claverie J.M."/>
            <person name="Renard E."/>
        </authorList>
    </citation>
    <scope>NUCLEOTIDE SEQUENCE [LARGE SCALE GENOMIC DNA]</scope>
    <source>
        <strain evidence="14">SPO-2</strain>
    </source>
</reference>
<dbReference type="InterPro" id="IPR020598">
    <property type="entry name" value="rRNA_Ade_methylase_Trfase_N"/>
</dbReference>
<dbReference type="Gene3D" id="1.10.8.100">
    <property type="entry name" value="Ribosomal RNA adenine dimethylase-like, domain 2"/>
    <property type="match status" value="1"/>
</dbReference>
<dbReference type="PANTHER" id="PTHR11727">
    <property type="entry name" value="DIMETHYLADENOSINE TRANSFERASE"/>
    <property type="match status" value="1"/>
</dbReference>
<sequence>MQRFPTLPKVSELLRLYNLRARSQLGQNFILDLNVAQRIVDNAGGITGKYVCEIGPGPGSLTRCILLQEPRCLTVIEKDSRFLPMLDQLGSYSDNLLVVRQGDVLKYDLQKEFTGVVPLVRWKDEICFLHLIGNLPFNISLPLLVKFLKQISYRTGPFKFGRTPMTLIFQEEVGLRIVAPPYSPHRSRLSVIVQAYCDAELVYRIPSTVYVPRPKVNAATVHFKPLIKPRISVDFEVLDLVLRSLFNQKRSSIRKSLNLLFPEDQELREEILKSTGINTSLRISCLTLEDINNICIGCLPHLNRSENVKTVESHNLSHF</sequence>
<dbReference type="SUPFAM" id="SSF53335">
    <property type="entry name" value="S-adenosyl-L-methionine-dependent methyltransferases"/>
    <property type="match status" value="1"/>
</dbReference>
<evidence type="ECO:0000313" key="15">
    <source>
        <dbReference type="Proteomes" id="UP001165289"/>
    </source>
</evidence>
<dbReference type="InterPro" id="IPR029063">
    <property type="entry name" value="SAM-dependent_MTases_sf"/>
</dbReference>
<dbReference type="GO" id="GO:0000179">
    <property type="term" value="F:rRNA (adenine-N6,N6-)-dimethyltransferase activity"/>
    <property type="evidence" value="ECO:0007669"/>
    <property type="project" value="UniProtKB-UniRule"/>
</dbReference>
<gene>
    <name evidence="14" type="ORF">LOD99_8122</name>
</gene>
<keyword evidence="15" id="KW-1185">Reference proteome</keyword>
<dbReference type="InterPro" id="IPR023165">
    <property type="entry name" value="rRNA_Ade_diMease-like_C"/>
</dbReference>
<dbReference type="FunFam" id="3.40.50.150:FF:000109">
    <property type="entry name" value="rRNA adenine N(6)-methyltransferase"/>
    <property type="match status" value="1"/>
</dbReference>
<organism evidence="14 15">
    <name type="scientific">Oopsacas minuta</name>
    <dbReference type="NCBI Taxonomy" id="111878"/>
    <lineage>
        <taxon>Eukaryota</taxon>
        <taxon>Metazoa</taxon>
        <taxon>Porifera</taxon>
        <taxon>Hexactinellida</taxon>
        <taxon>Hexasterophora</taxon>
        <taxon>Lyssacinosida</taxon>
        <taxon>Leucopsacidae</taxon>
        <taxon>Oopsacas</taxon>
    </lineage>
</organism>
<evidence type="ECO:0000256" key="8">
    <source>
        <dbReference type="ARBA" id="ARBA00023015"/>
    </source>
</evidence>
<feature type="binding site" evidence="11">
    <location>
        <position position="103"/>
    </location>
    <ligand>
        <name>S-adenosyl-L-methionine</name>
        <dbReference type="ChEBI" id="CHEBI:59789"/>
    </ligand>
</feature>
<keyword evidence="5 11" id="KW-0949">S-adenosyl-L-methionine</keyword>
<keyword evidence="9" id="KW-0496">Mitochondrion</keyword>
<evidence type="ECO:0000256" key="3">
    <source>
        <dbReference type="ARBA" id="ARBA00022603"/>
    </source>
</evidence>
<keyword evidence="10" id="KW-0804">Transcription</keyword>
<keyword evidence="4 11" id="KW-0808">Transferase</keyword>
<name>A0AAV7JJ73_9METZ</name>
<dbReference type="GO" id="GO:0034246">
    <property type="term" value="F:mitochondrial transcription factor activity"/>
    <property type="evidence" value="ECO:0007669"/>
    <property type="project" value="TreeGrafter"/>
</dbReference>
<evidence type="ECO:0000256" key="5">
    <source>
        <dbReference type="ARBA" id="ARBA00022691"/>
    </source>
</evidence>
<dbReference type="EMBL" id="JAKMXF010000330">
    <property type="protein sequence ID" value="KAI6648490.1"/>
    <property type="molecule type" value="Genomic_DNA"/>
</dbReference>
<evidence type="ECO:0000256" key="10">
    <source>
        <dbReference type="ARBA" id="ARBA00023163"/>
    </source>
</evidence>
<feature type="binding site" evidence="11">
    <location>
        <position position="55"/>
    </location>
    <ligand>
        <name>S-adenosyl-L-methionine</name>
        <dbReference type="ChEBI" id="CHEBI:59789"/>
    </ligand>
</feature>
<keyword evidence="6 11" id="KW-0694">RNA-binding</keyword>
<dbReference type="NCBIfam" id="TIGR00755">
    <property type="entry name" value="ksgA"/>
    <property type="match status" value="1"/>
</dbReference>
<dbReference type="InterPro" id="IPR011530">
    <property type="entry name" value="rRNA_adenine_dimethylase"/>
</dbReference>
<feature type="binding site" evidence="11">
    <location>
        <position position="28"/>
    </location>
    <ligand>
        <name>S-adenosyl-L-methionine</name>
        <dbReference type="ChEBI" id="CHEBI:59789"/>
    </ligand>
</feature>
<dbReference type="Proteomes" id="UP001165289">
    <property type="component" value="Unassembled WGS sequence"/>
</dbReference>
<keyword evidence="3 11" id="KW-0489">Methyltransferase</keyword>
<evidence type="ECO:0000256" key="7">
    <source>
        <dbReference type="ARBA" id="ARBA00022946"/>
    </source>
</evidence>
<evidence type="ECO:0000256" key="11">
    <source>
        <dbReference type="PROSITE-ProRule" id="PRU01026"/>
    </source>
</evidence>
<dbReference type="EC" id="2.1.1.-" evidence="12"/>
<evidence type="ECO:0000256" key="6">
    <source>
        <dbReference type="ARBA" id="ARBA00022884"/>
    </source>
</evidence>
<dbReference type="GO" id="GO:0006391">
    <property type="term" value="P:transcription initiation at mitochondrial promoter"/>
    <property type="evidence" value="ECO:0007669"/>
    <property type="project" value="TreeGrafter"/>
</dbReference>
<keyword evidence="8" id="KW-0805">Transcription regulation</keyword>
<comment type="subcellular location">
    <subcellularLocation>
        <location evidence="1">Mitochondrion</location>
    </subcellularLocation>
</comment>
<feature type="domain" description="Ribosomal RNA adenine methylase transferase N-terminal" evidence="13">
    <location>
        <begin position="35"/>
        <end position="227"/>
    </location>
</feature>
<dbReference type="SMART" id="SM00650">
    <property type="entry name" value="rADc"/>
    <property type="match status" value="1"/>
</dbReference>
<proteinExistence type="inferred from homology"/>
<dbReference type="PANTHER" id="PTHR11727:SF17">
    <property type="entry name" value="DIMETHYLADENOSINE TRANSFERASE 1, MITOCHONDRIAL"/>
    <property type="match status" value="1"/>
</dbReference>
<evidence type="ECO:0000259" key="13">
    <source>
        <dbReference type="SMART" id="SM00650"/>
    </source>
</evidence>
<dbReference type="Pfam" id="PF00398">
    <property type="entry name" value="RrnaAD"/>
    <property type="match status" value="1"/>
</dbReference>
<feature type="binding site" evidence="11">
    <location>
        <position position="134"/>
    </location>
    <ligand>
        <name>S-adenosyl-L-methionine</name>
        <dbReference type="ChEBI" id="CHEBI:59789"/>
    </ligand>
</feature>
<evidence type="ECO:0000256" key="12">
    <source>
        <dbReference type="RuleBase" id="RU362106"/>
    </source>
</evidence>
<feature type="binding site" evidence="11">
    <location>
        <position position="30"/>
    </location>
    <ligand>
        <name>S-adenosyl-L-methionine</name>
        <dbReference type="ChEBI" id="CHEBI:59789"/>
    </ligand>
</feature>
<keyword evidence="2 12" id="KW-0698">rRNA processing</keyword>
<dbReference type="AlphaFoldDB" id="A0AAV7JJ73"/>
<dbReference type="GO" id="GO:0003723">
    <property type="term" value="F:RNA binding"/>
    <property type="evidence" value="ECO:0007669"/>
    <property type="project" value="UniProtKB-UniRule"/>
</dbReference>
<dbReference type="PROSITE" id="PS51689">
    <property type="entry name" value="SAM_RNA_A_N6_MT"/>
    <property type="match status" value="1"/>
</dbReference>
<dbReference type="InterPro" id="IPR001737">
    <property type="entry name" value="KsgA/Erm"/>
</dbReference>
<comment type="similarity">
    <text evidence="11 12">Belongs to the class I-like SAM-binding methyltransferase superfamily. rRNA adenine N(6)-methyltransferase family.</text>
</comment>
<evidence type="ECO:0000313" key="14">
    <source>
        <dbReference type="EMBL" id="KAI6648490.1"/>
    </source>
</evidence>
<evidence type="ECO:0000256" key="4">
    <source>
        <dbReference type="ARBA" id="ARBA00022679"/>
    </source>
</evidence>
<evidence type="ECO:0000256" key="9">
    <source>
        <dbReference type="ARBA" id="ARBA00023128"/>
    </source>
</evidence>
<dbReference type="Gene3D" id="3.40.50.150">
    <property type="entry name" value="Vaccinia Virus protein VP39"/>
    <property type="match status" value="1"/>
</dbReference>